<gene>
    <name evidence="2" type="ORF">IAG03_07030</name>
</gene>
<dbReference type="NCBIfam" id="NF040909">
    <property type="entry name" value="OadG_rel_small"/>
    <property type="match status" value="1"/>
</dbReference>
<accession>A0A926DB66</accession>
<proteinExistence type="predicted"/>
<evidence type="ECO:0000313" key="2">
    <source>
        <dbReference type="EMBL" id="MBC8533760.1"/>
    </source>
</evidence>
<dbReference type="AlphaFoldDB" id="A0A926DB66"/>
<dbReference type="EMBL" id="JACRSN010000008">
    <property type="protein sequence ID" value="MBC8533760.1"/>
    <property type="molecule type" value="Genomic_DNA"/>
</dbReference>
<organism evidence="2 3">
    <name type="scientific">Yeguia hominis</name>
    <dbReference type="NCBI Taxonomy" id="2763662"/>
    <lineage>
        <taxon>Bacteria</taxon>
        <taxon>Bacillati</taxon>
        <taxon>Bacillota</taxon>
        <taxon>Clostridia</taxon>
        <taxon>Eubacteriales</taxon>
        <taxon>Yeguiaceae</taxon>
        <taxon>Yeguia</taxon>
    </lineage>
</organism>
<keyword evidence="1" id="KW-0472">Membrane</keyword>
<dbReference type="Proteomes" id="UP000651482">
    <property type="component" value="Unassembled WGS sequence"/>
</dbReference>
<feature type="transmembrane region" description="Helical" evidence="1">
    <location>
        <begin position="30"/>
        <end position="49"/>
    </location>
</feature>
<comment type="caution">
    <text evidence="2">The sequence shown here is derived from an EMBL/GenBank/DDBJ whole genome shotgun (WGS) entry which is preliminary data.</text>
</comment>
<protein>
    <submittedName>
        <fullName evidence="2">Uncharacterized protein</fullName>
    </submittedName>
</protein>
<evidence type="ECO:0000256" key="1">
    <source>
        <dbReference type="SAM" id="Phobius"/>
    </source>
</evidence>
<reference evidence="2" key="1">
    <citation type="submission" date="2020-08" db="EMBL/GenBank/DDBJ databases">
        <title>Genome public.</title>
        <authorList>
            <person name="Liu C."/>
            <person name="Sun Q."/>
        </authorList>
    </citation>
    <scope>NUCLEOTIDE SEQUENCE</scope>
    <source>
        <strain evidence="2">NSJ-40</strain>
    </source>
</reference>
<keyword evidence="3" id="KW-1185">Reference proteome</keyword>
<sequence>MYLLSVWYQTVLGEVTDENVYKALELMGKGMLGIFVVIVIIYLAIVILNKVTAKNDSEKNQ</sequence>
<evidence type="ECO:0000313" key="3">
    <source>
        <dbReference type="Proteomes" id="UP000651482"/>
    </source>
</evidence>
<keyword evidence="1" id="KW-1133">Transmembrane helix</keyword>
<keyword evidence="1" id="KW-0812">Transmembrane</keyword>
<name>A0A926DB66_9FIRM</name>